<dbReference type="HOGENOM" id="CLU_001265_47_0_9"/>
<dbReference type="SUPFAM" id="SSF103473">
    <property type="entry name" value="MFS general substrate transporter"/>
    <property type="match status" value="1"/>
</dbReference>
<dbReference type="PANTHER" id="PTHR23502:SF132">
    <property type="entry name" value="POLYAMINE TRANSPORTER 2-RELATED"/>
    <property type="match status" value="1"/>
</dbReference>
<name>K4LHA9_THEPS</name>
<proteinExistence type="inferred from homology"/>
<keyword evidence="11" id="KW-1185">Reference proteome</keyword>
<dbReference type="eggNOG" id="COG2814">
    <property type="taxonomic scope" value="Bacteria"/>
</dbReference>
<dbReference type="OrthoDB" id="65739at2"/>
<comment type="subcellular location">
    <subcellularLocation>
        <location evidence="1 8">Cell membrane</location>
        <topology evidence="1 8">Multi-pass membrane protein</topology>
    </subcellularLocation>
</comment>
<evidence type="ECO:0000259" key="9">
    <source>
        <dbReference type="PROSITE" id="PS50850"/>
    </source>
</evidence>
<dbReference type="RefSeq" id="WP_015051250.1">
    <property type="nucleotide sequence ID" value="NC_018870.1"/>
</dbReference>
<evidence type="ECO:0000256" key="8">
    <source>
        <dbReference type="RuleBase" id="RU365088"/>
    </source>
</evidence>
<dbReference type="Proteomes" id="UP000000467">
    <property type="component" value="Chromosome"/>
</dbReference>
<dbReference type="InterPro" id="IPR011701">
    <property type="entry name" value="MFS"/>
</dbReference>
<feature type="transmembrane region" description="Helical" evidence="8">
    <location>
        <begin position="119"/>
        <end position="136"/>
    </location>
</feature>
<feature type="transmembrane region" description="Helical" evidence="8">
    <location>
        <begin position="352"/>
        <end position="371"/>
    </location>
</feature>
<evidence type="ECO:0000256" key="5">
    <source>
        <dbReference type="ARBA" id="ARBA00022692"/>
    </source>
</evidence>
<feature type="transmembrane region" description="Helical" evidence="8">
    <location>
        <begin position="90"/>
        <end position="113"/>
    </location>
</feature>
<evidence type="ECO:0000256" key="3">
    <source>
        <dbReference type="ARBA" id="ARBA00022448"/>
    </source>
</evidence>
<dbReference type="InterPro" id="IPR036259">
    <property type="entry name" value="MFS_trans_sf"/>
</dbReference>
<gene>
    <name evidence="10" type="ordered locus">Tph_c21840</name>
</gene>
<keyword evidence="3 8" id="KW-0813">Transport</keyword>
<sequence length="409" mass="43888">MLRTESIPDVNINRKQKYLGEKGLLALLGLLSAFVPLSTDLYLPSLPGIAEYFRASVHLTNLTLILFFLFFSAGTLLWGPLSDKYGRKPILLIGLAVYTAASSLCACAESIYLLIVFRVFQAVGGSAAGSVATAMVKDLYSGRRREAVLALVQSMVLLAPAVAPVLGAFLLKFTTWRGVFWALAGIGLLSLAGALAMEETIEHHYEGTIIQTMGRLGTVLKNPGFTSLLAVFSILGISSMAFIASSSYIYIDGFGLSEQTYSYYFALNAMGLIAGPMLYLQLSKRFSRRSIISSCFLVVALSGVLITMLGNFRPWLFALTLLPSSLAGSCVRPPGTNLMLEQQAGDAGSASSLISCFGILMGSVGMSIISLDWGNTIVALGVLTAITGLLCEALWVWTANKPFIRQVHD</sequence>
<feature type="transmembrane region" description="Helical" evidence="8">
    <location>
        <begin position="291"/>
        <end position="309"/>
    </location>
</feature>
<feature type="transmembrane region" description="Helical" evidence="8">
    <location>
        <begin position="55"/>
        <end position="78"/>
    </location>
</feature>
<dbReference type="GO" id="GO:0042910">
    <property type="term" value="F:xenobiotic transmembrane transporter activity"/>
    <property type="evidence" value="ECO:0007669"/>
    <property type="project" value="InterPro"/>
</dbReference>
<accession>K4LHA9</accession>
<dbReference type="KEGG" id="tpz:Tph_c21840"/>
<evidence type="ECO:0000256" key="7">
    <source>
        <dbReference type="ARBA" id="ARBA00023136"/>
    </source>
</evidence>
<comment type="caution">
    <text evidence="8">Lacks conserved residue(s) required for the propagation of feature annotation.</text>
</comment>
<feature type="domain" description="Major facilitator superfamily (MFS) profile" evidence="9">
    <location>
        <begin position="24"/>
        <end position="399"/>
    </location>
</feature>
<comment type="similarity">
    <text evidence="2 8">Belongs to the major facilitator superfamily. Bcr/CmlA family.</text>
</comment>
<feature type="transmembrane region" description="Helical" evidence="8">
    <location>
        <begin position="261"/>
        <end position="279"/>
    </location>
</feature>
<dbReference type="Gene3D" id="1.20.1720.10">
    <property type="entry name" value="Multidrug resistance protein D"/>
    <property type="match status" value="1"/>
</dbReference>
<keyword evidence="5 8" id="KW-0812">Transmembrane</keyword>
<keyword evidence="7 8" id="KW-0472">Membrane</keyword>
<dbReference type="GO" id="GO:1990961">
    <property type="term" value="P:xenobiotic detoxification by transmembrane export across the plasma membrane"/>
    <property type="evidence" value="ECO:0007669"/>
    <property type="project" value="InterPro"/>
</dbReference>
<feature type="transmembrane region" description="Helical" evidence="8">
    <location>
        <begin position="148"/>
        <end position="173"/>
    </location>
</feature>
<dbReference type="GO" id="GO:0005886">
    <property type="term" value="C:plasma membrane"/>
    <property type="evidence" value="ECO:0007669"/>
    <property type="project" value="UniProtKB-SubCell"/>
</dbReference>
<keyword evidence="6 8" id="KW-1133">Transmembrane helix</keyword>
<evidence type="ECO:0000256" key="1">
    <source>
        <dbReference type="ARBA" id="ARBA00004651"/>
    </source>
</evidence>
<organism evidence="10 11">
    <name type="scientific">Thermacetogenium phaeum (strain ATCC BAA-254 / DSM 26808 / PB)</name>
    <dbReference type="NCBI Taxonomy" id="1089553"/>
    <lineage>
        <taxon>Bacteria</taxon>
        <taxon>Bacillati</taxon>
        <taxon>Bacillota</taxon>
        <taxon>Clostridia</taxon>
        <taxon>Thermoanaerobacterales</taxon>
        <taxon>Thermoanaerobacteraceae</taxon>
        <taxon>Thermacetogenium</taxon>
    </lineage>
</organism>
<feature type="transmembrane region" description="Helical" evidence="8">
    <location>
        <begin position="179"/>
        <end position="197"/>
    </location>
</feature>
<dbReference type="NCBIfam" id="TIGR00710">
    <property type="entry name" value="efflux_Bcr_CflA"/>
    <property type="match status" value="1"/>
</dbReference>
<evidence type="ECO:0000256" key="2">
    <source>
        <dbReference type="ARBA" id="ARBA00006236"/>
    </source>
</evidence>
<dbReference type="EMBL" id="CP003732">
    <property type="protein sequence ID" value="AFV12376.1"/>
    <property type="molecule type" value="Genomic_DNA"/>
</dbReference>
<reference evidence="10 11" key="1">
    <citation type="journal article" date="2012" name="BMC Genomics">
        <title>Genome-guided analysis of physiological and morphological traits of the fermentative acetate oxidizer Thermacetogenium phaeum.</title>
        <authorList>
            <person name="Oehler D."/>
            <person name="Poehlein A."/>
            <person name="Leimbach A."/>
            <person name="Muller N."/>
            <person name="Daniel R."/>
            <person name="Gottschalk G."/>
            <person name="Schink B."/>
        </authorList>
    </citation>
    <scope>NUCLEOTIDE SEQUENCE [LARGE SCALE GENOMIC DNA]</scope>
    <source>
        <strain evidence="11">ATCC BAA-254 / DSM 26808 / PB</strain>
    </source>
</reference>
<evidence type="ECO:0000313" key="11">
    <source>
        <dbReference type="Proteomes" id="UP000000467"/>
    </source>
</evidence>
<keyword evidence="4 8" id="KW-1003">Cell membrane</keyword>
<dbReference type="AlphaFoldDB" id="K4LHA9"/>
<evidence type="ECO:0000313" key="10">
    <source>
        <dbReference type="EMBL" id="AFV12376.1"/>
    </source>
</evidence>
<dbReference type="Pfam" id="PF07690">
    <property type="entry name" value="MFS_1"/>
    <property type="match status" value="1"/>
</dbReference>
<dbReference type="PROSITE" id="PS50850">
    <property type="entry name" value="MFS"/>
    <property type="match status" value="1"/>
</dbReference>
<dbReference type="InterPro" id="IPR004812">
    <property type="entry name" value="Efflux_drug-R_Bcr/CmlA"/>
</dbReference>
<evidence type="ECO:0000256" key="6">
    <source>
        <dbReference type="ARBA" id="ARBA00022989"/>
    </source>
</evidence>
<dbReference type="PANTHER" id="PTHR23502">
    <property type="entry name" value="MAJOR FACILITATOR SUPERFAMILY"/>
    <property type="match status" value="1"/>
</dbReference>
<dbReference type="InterPro" id="IPR020846">
    <property type="entry name" value="MFS_dom"/>
</dbReference>
<evidence type="ECO:0000256" key="4">
    <source>
        <dbReference type="ARBA" id="ARBA00022475"/>
    </source>
</evidence>
<feature type="transmembrane region" description="Helical" evidence="8">
    <location>
        <begin position="24"/>
        <end position="43"/>
    </location>
</feature>
<feature type="transmembrane region" description="Helical" evidence="8">
    <location>
        <begin position="377"/>
        <end position="397"/>
    </location>
</feature>
<dbReference type="CDD" id="cd17320">
    <property type="entry name" value="MFS_MdfA_MDR_like"/>
    <property type="match status" value="1"/>
</dbReference>
<protein>
    <recommendedName>
        <fullName evidence="8">Bcr/CflA family efflux transporter</fullName>
    </recommendedName>
</protein>
<feature type="transmembrane region" description="Helical" evidence="8">
    <location>
        <begin position="225"/>
        <end position="249"/>
    </location>
</feature>